<evidence type="ECO:0000313" key="4">
    <source>
        <dbReference type="Proteomes" id="UP000265562"/>
    </source>
</evidence>
<dbReference type="Pfam" id="PF01473">
    <property type="entry name" value="Choline_bind_1"/>
    <property type="match status" value="3"/>
</dbReference>
<dbReference type="InterPro" id="IPR018337">
    <property type="entry name" value="Cell_wall/Cho-bd_repeat"/>
</dbReference>
<organism evidence="3 4">
    <name type="scientific">Lachnoanaerobaculum umeaense</name>
    <dbReference type="NCBI Taxonomy" id="617123"/>
    <lineage>
        <taxon>Bacteria</taxon>
        <taxon>Bacillati</taxon>
        <taxon>Bacillota</taxon>
        <taxon>Clostridia</taxon>
        <taxon>Lachnospirales</taxon>
        <taxon>Lachnospiraceae</taxon>
        <taxon>Lachnoanaerobaculum</taxon>
    </lineage>
</organism>
<sequence length="2475" mass="268314">MKKNKNKILSVLRKCTAGALAAAMVITTAPYFGGIEAKASTLVDNAELDPGAPTGANSGITRVNESGGHFTSYDYTTYGQSLGTVYRYGNVTASSSGQFSNYQDGWGGNFFNYPNGNTHSVVRDPVNIHGISLYPGYNTLNQYTFDIGAILDPDAVSVDPRKTFGMGGNYKASKSAFGANWWSTYIGFGQSGEHKEANPTDMMPVISPRDIKYEADGFTYPVPGRSNNQSDTATPPDHNVMGIYNDSIGSNIPKGNGRVVEVKIPQKYVDYVNATYGAGTASSNDKIEVRMELKPTADKQKLLIVWTGYNPNNYPVEFWIGAQSDSQIAGTDVAPTIVTADHTRLHMMDYYNQNSYSGHIPQPGGGTIPSGSTSLYTMPDFANIPNVFKRPDSLTDLDIELVAGEGRVWAGDNQKPNNLGHDNFVFGQNADKNLLVQKYDAATAFSGRLNMAAKQSASTTFRVSMRAAVYYVDPTYTGTDSNGYIAQPFKDIQSAITAMKSTGAKKGYIYVMSSDANPVMVNSTITVPADLDVQIETSPYKTTAIAGKTTKGVYEIGDPINNDTSVIRRDPSFTGDMFKMDQANSHLSFYNINIDGNKANVTAKAPMLHVTAGRVTISDKTSLYGAKVAGTIDTDGDGTKDKYEADASAIFVEAAGELSLAAEADSISISDNETEVDTAELNLRAPSAVAIGNSSVATRPDINNQNIAMPLKLYGNVDIQNNKIKTTTVVGGVPVTTESDGNVALGVSELLVPSGKKFSGTVGVSVKELPKGDTSGRAIVDYEDRAAGSTILPYSAGNFKADATGTSNAVGIPTYMAVDNATGDDLTSAPDHENSLGIYLHTLRYNYTVTYVDEDGMPLSANHGSVSAATNKITLDNTLTQIGGSAVYQHNPTASPAETGGGSGENVTAHYSWRGVAGSPVEINAPTYPGYAVAEVTGIPTGVTGDNFTNTNGKIEGKTPEQNVDIVIKYRKNEVTYHFDVAGGAPNPGDKTETTYVSGTHPSTLGSLPTPTKTGYTFGGWYVFTDNDGNGKYDKPTTDPVTGVVNVNDGDPFTGGTALTGYYDAMNTLDPVYNLVAKWVGDGTPWNIDTKHKNDNAALELNFGTEHDTRLIEESIYKDPLTEIGVTIPGYKKKTVSNTPANVGTRAPLTDAHPLRYTIDSMPAKNINVVYKYMVDSTATFNYTVEHVDGGGNALRAAHTIVKRAEQPINAQPENISGYTFDHYEIDHSTGWDSHIASGDNPRLVGLDGAAGNLIVSDNPLSTSPNPGVFAAYMPNQDVKIKYVYTSDSSSNLVRRYLDAYRDKVLDSGITQVTPGTTYNLSINYTDKLYGYTWDPAVSRVDFTPTGYGESFNPTNGDITGNMPLALSGVNGIRADYRLGLDLSKWRDVEFRVTTDPNFNHGSINPLSAGAPTKVLVSDGSTAGNTAAYNFNRLQAENYVPTTSANRYYMFEGWYMDAAATTPVTGTTFWNTDTTPIIIYAKFVEDPSKWFDINFVAGSNGSISAPATLHIPFDYTWGQITPQLPTATPVINYNFNGWDDAAGNHMLASSTLTNHATYTAIFGKDPNTWGTNVGGFTPIGRIGGDGSGEIEIRGSKPGNVYVISKPDGEIVAVVTGDPSGNTTTVPDLIPGAHYNVQEGTPDTVANVGGNVSSVTGTSVSTPQDVFIPTVDNNYNVGYDPDNDGMAQIVINPADPDSDYALIDESGNVLNYPGSDNGWMTPVGNNPSTVTFNNLNPNETYTVVARKHGDATLADPLIKLPDGSQINANPGDMAEVAKYIVETRNGIIVSVKDNIVNSDEFNEAHAGETVTIHADPIDANGKNFLYWNVLAGRAVGVSGNITDADYSFQLSNSNIVLKAVYEPTKIIGDDANLHEELRGKASQGEFGLEPNQIPTLANHLTTPGDRDLQSINGANVDYRVIFDKRDTTNAESSLVKPVSISGSDHPTAYTAAYSLDIKLERYVDGRRVDAGIIATASNATVDIIAQLPAADIDQLDYQLFDITTGTPVEITLTTDVANNAGLIKFTGNLLHTYVMVYSKTFKVTFLDNVPVLDHRYLNDTSRNFYKQFKVRRKENVEDAWYSSDYTVVTDYAQNDVPNALETPFDDIYGVTYTYENWSKNDSALRIYDTTKEVTKRTTIYAYYSNNKPMVDKARIDLGKTIEEAYDLMYDPYLKAGEAANVQEAIDTAKEVLRRARGLIAPDGSTYLRMSNYPELQAAIDALREVLDRYRDKSKGRMDERIRRTGGASGGGNSSNGRGSKLLAPGEKSQQNTAINENSNVRAFVLGVDGNWERNSVTGGWSFVLNGGTPINDMWGMIVFNDNTGKKVSRWYYFDGKSTMATGWTYDSKNGRWYYMNTTEGPELGQMVTGWVKDSTTNKWYYMNDNTGILETGWHLDKQDGRWYYLDRSGEMLLGWQNISGKYYYFNTVVPQKSYEWDANAFKWNYLNNTVRPYGSMYAGESTPDGYSVDANGTWIQ</sequence>
<keyword evidence="4" id="KW-1185">Reference proteome</keyword>
<dbReference type="OrthoDB" id="2053604at2"/>
<dbReference type="Gene3D" id="2.10.270.10">
    <property type="entry name" value="Cholin Binding"/>
    <property type="match status" value="1"/>
</dbReference>
<protein>
    <submittedName>
        <fullName evidence="3">N-acetylmuramoyl-L-alanine amidase family protein</fullName>
    </submittedName>
</protein>
<evidence type="ECO:0000256" key="2">
    <source>
        <dbReference type="SAM" id="SignalP"/>
    </source>
</evidence>
<dbReference type="KEGG" id="lua:D4A81_12300"/>
<dbReference type="InterPro" id="IPR042229">
    <property type="entry name" value="Listeria/Bacterioides_rpt_sf"/>
</dbReference>
<feature type="chain" id="PRO_5043780807" evidence="2">
    <location>
        <begin position="22"/>
        <end position="2475"/>
    </location>
</feature>
<dbReference type="RefSeq" id="WP_111525723.1">
    <property type="nucleotide sequence ID" value="NZ_CP032364.1"/>
</dbReference>
<name>A0A385Q482_9FIRM</name>
<evidence type="ECO:0000313" key="3">
    <source>
        <dbReference type="EMBL" id="AYB00640.1"/>
    </source>
</evidence>
<feature type="region of interest" description="Disordered" evidence="1">
    <location>
        <begin position="2232"/>
        <end position="2273"/>
    </location>
</feature>
<gene>
    <name evidence="3" type="ORF">D4A81_12300</name>
</gene>
<dbReference type="Gene3D" id="2.60.40.4270">
    <property type="entry name" value="Listeria-Bacteroides repeat domain"/>
    <property type="match status" value="1"/>
</dbReference>
<feature type="signal peptide" evidence="2">
    <location>
        <begin position="1"/>
        <end position="21"/>
    </location>
</feature>
<dbReference type="SUPFAM" id="SSF69360">
    <property type="entry name" value="Cell wall binding repeat"/>
    <property type="match status" value="1"/>
</dbReference>
<dbReference type="EMBL" id="CP032364">
    <property type="protein sequence ID" value="AYB00640.1"/>
    <property type="molecule type" value="Genomic_DNA"/>
</dbReference>
<dbReference type="PROSITE" id="PS51170">
    <property type="entry name" value="CW"/>
    <property type="match status" value="2"/>
</dbReference>
<accession>A0A385Q482</accession>
<keyword evidence="2" id="KW-0732">Signal</keyword>
<reference evidence="3 4" key="1">
    <citation type="submission" date="2018-09" db="EMBL/GenBank/DDBJ databases">
        <title>Genome sequencing of Lachnoanaerobaculum umeaense DSM 23576.</title>
        <authorList>
            <person name="Kook J.-K."/>
            <person name="Park S.-N."/>
            <person name="Lim Y.K."/>
        </authorList>
    </citation>
    <scope>NUCLEOTIDE SEQUENCE [LARGE SCALE GENOMIC DNA]</scope>
    <source>
        <strain evidence="4">DSM 23576 \ CCUG 58757</strain>
    </source>
</reference>
<proteinExistence type="predicted"/>
<dbReference type="Proteomes" id="UP000265562">
    <property type="component" value="Chromosome"/>
</dbReference>
<feature type="compositionally biased region" description="Basic and acidic residues" evidence="1">
    <location>
        <begin position="2232"/>
        <end position="2241"/>
    </location>
</feature>
<evidence type="ECO:0000256" key="1">
    <source>
        <dbReference type="SAM" id="MobiDB-lite"/>
    </source>
</evidence>